<reference evidence="1 2" key="1">
    <citation type="submission" date="2020-02" db="EMBL/GenBank/DDBJ databases">
        <authorList>
            <person name="Ma Q."/>
            <person name="Huang Y."/>
            <person name="Song X."/>
            <person name="Pei D."/>
        </authorList>
    </citation>
    <scope>NUCLEOTIDE SEQUENCE [LARGE SCALE GENOMIC DNA]</scope>
    <source>
        <strain evidence="1">Sxm20200214</strain>
        <tissue evidence="1">Leaf</tissue>
    </source>
</reference>
<dbReference type="InterPro" id="IPR029045">
    <property type="entry name" value="ClpP/crotonase-like_dom_sf"/>
</dbReference>
<keyword evidence="2" id="KW-1185">Reference proteome</keyword>
<name>A0A8X7Q5X2_BRACI</name>
<dbReference type="AlphaFoldDB" id="A0A8X7Q5X2"/>
<protein>
    <recommendedName>
        <fullName evidence="3">ATP-dependent Clp protease proteolytic subunit</fullName>
    </recommendedName>
</protein>
<dbReference type="EMBL" id="JAAMPC010000014">
    <property type="protein sequence ID" value="KAG2262353.1"/>
    <property type="molecule type" value="Genomic_DNA"/>
</dbReference>
<evidence type="ECO:0008006" key="3">
    <source>
        <dbReference type="Google" id="ProtNLM"/>
    </source>
</evidence>
<proteinExistence type="predicted"/>
<dbReference type="InterPro" id="IPR023562">
    <property type="entry name" value="ClpP/TepA"/>
</dbReference>
<dbReference type="OrthoDB" id="2017408at2759"/>
<accession>A0A8X7Q5X2</accession>
<comment type="caution">
    <text evidence="1">The sequence shown here is derived from an EMBL/GenBank/DDBJ whole genome shotgun (WGS) entry which is preliminary data.</text>
</comment>
<dbReference type="Proteomes" id="UP000886595">
    <property type="component" value="Unassembled WGS sequence"/>
</dbReference>
<organism evidence="1 2">
    <name type="scientific">Brassica carinata</name>
    <name type="common">Ethiopian mustard</name>
    <name type="synonym">Abyssinian cabbage</name>
    <dbReference type="NCBI Taxonomy" id="52824"/>
    <lineage>
        <taxon>Eukaryota</taxon>
        <taxon>Viridiplantae</taxon>
        <taxon>Streptophyta</taxon>
        <taxon>Embryophyta</taxon>
        <taxon>Tracheophyta</taxon>
        <taxon>Spermatophyta</taxon>
        <taxon>Magnoliopsida</taxon>
        <taxon>eudicotyledons</taxon>
        <taxon>Gunneridae</taxon>
        <taxon>Pentapetalae</taxon>
        <taxon>rosids</taxon>
        <taxon>malvids</taxon>
        <taxon>Brassicales</taxon>
        <taxon>Brassicaceae</taxon>
        <taxon>Brassiceae</taxon>
        <taxon>Brassica</taxon>
    </lineage>
</organism>
<gene>
    <name evidence="1" type="ORF">Bca52824_069432</name>
</gene>
<evidence type="ECO:0000313" key="1">
    <source>
        <dbReference type="EMBL" id="KAG2262353.1"/>
    </source>
</evidence>
<dbReference type="SUPFAM" id="SSF52096">
    <property type="entry name" value="ClpP/crotonase"/>
    <property type="match status" value="1"/>
</dbReference>
<sequence>MRQATDVEHRDLEYEQGRTVFTPTEDAQDIADCLKYFLRESEKFPSSPGLHFWVRVLAFGSKGIPYCMTNTQVMFHQPLGDTDRDNFLKPSEAKEYGLIGAVIDDVIAGKHLLQHC</sequence>
<dbReference type="Pfam" id="PF00574">
    <property type="entry name" value="CLP_protease"/>
    <property type="match status" value="1"/>
</dbReference>
<evidence type="ECO:0000313" key="2">
    <source>
        <dbReference type="Proteomes" id="UP000886595"/>
    </source>
</evidence>